<feature type="chain" id="PRO_5001495458" evidence="2">
    <location>
        <begin position="18"/>
        <end position="322"/>
    </location>
</feature>
<dbReference type="InterPro" id="IPR014044">
    <property type="entry name" value="CAP_dom"/>
</dbReference>
<dbReference type="Pfam" id="PF00188">
    <property type="entry name" value="CAP"/>
    <property type="match status" value="1"/>
</dbReference>
<dbReference type="FunFam" id="3.40.33.10:FF:000018">
    <property type="entry name" value="SCP-like extracellular protein, putative"/>
    <property type="match status" value="1"/>
</dbReference>
<dbReference type="SUPFAM" id="SSF55797">
    <property type="entry name" value="PR-1-like"/>
    <property type="match status" value="1"/>
</dbReference>
<dbReference type="HOGENOM" id="CLU_035730_5_0_1"/>
<keyword evidence="5" id="KW-1185">Reference proteome</keyword>
<dbReference type="SMART" id="SM00198">
    <property type="entry name" value="SCP"/>
    <property type="match status" value="1"/>
</dbReference>
<dbReference type="GeneID" id="63695494"/>
<dbReference type="Proteomes" id="UP000019804">
    <property type="component" value="Unassembled WGS sequence"/>
</dbReference>
<feature type="domain" description="SCP" evidence="3">
    <location>
        <begin position="160"/>
        <end position="305"/>
    </location>
</feature>
<evidence type="ECO:0000313" key="5">
    <source>
        <dbReference type="Proteomes" id="UP000019804"/>
    </source>
</evidence>
<dbReference type="PRINTS" id="PR00837">
    <property type="entry name" value="V5TPXLIKE"/>
</dbReference>
<dbReference type="RefSeq" id="XP_040636146.1">
    <property type="nucleotide sequence ID" value="XM_040780370.1"/>
</dbReference>
<dbReference type="PANTHER" id="PTHR10334">
    <property type="entry name" value="CYSTEINE-RICH SECRETORY PROTEIN-RELATED"/>
    <property type="match status" value="1"/>
</dbReference>
<dbReference type="OrthoDB" id="337038at2759"/>
<gene>
    <name evidence="4" type="ORF">EURHEDRAFT_405279</name>
</gene>
<dbReference type="STRING" id="1388766.A0A017S5Z2"/>
<dbReference type="AlphaFoldDB" id="A0A017S5Z2"/>
<dbReference type="PROSITE" id="PS01009">
    <property type="entry name" value="CRISP_1"/>
    <property type="match status" value="1"/>
</dbReference>
<name>A0A017S5Z2_ASPRC</name>
<dbReference type="Gene3D" id="3.40.33.10">
    <property type="entry name" value="CAP"/>
    <property type="match status" value="1"/>
</dbReference>
<sequence length="322" mass="34145">MRSTLLLSVVCAAGVWGTPLDMDKRVYETDWSYVTLTETSTAQPEVAAATTYAPAQAVQETENVVTAAPVTSTSTLPPAPAQTTTLAPAPANNDNTANNDNNANANANTDNGNNVGNVVDNILPTAWTSSWSTEWTSTPTQAPTTMSSTTSSAGSQGTNAYQQAILYNHNIHRSNHSASSLTWSDTLQASAQKLAARCVYEHDTSIDGGGYGQNIGYGVEESNIGQMITNLMYNDEMGFFSDLYGLASPLMALFDSWGHFSQIVWKSTTEVGCATVVCDSLGNVDASQSLPFTVCNYNPAGNTGGEYADNVLKPIGQPMYEA</sequence>
<dbReference type="GO" id="GO:0005576">
    <property type="term" value="C:extracellular region"/>
    <property type="evidence" value="ECO:0007669"/>
    <property type="project" value="InterPro"/>
</dbReference>
<evidence type="ECO:0000313" key="4">
    <source>
        <dbReference type="EMBL" id="EYE92458.1"/>
    </source>
</evidence>
<dbReference type="EMBL" id="KK088437">
    <property type="protein sequence ID" value="EYE92458.1"/>
    <property type="molecule type" value="Genomic_DNA"/>
</dbReference>
<evidence type="ECO:0000256" key="2">
    <source>
        <dbReference type="SAM" id="SignalP"/>
    </source>
</evidence>
<evidence type="ECO:0000259" key="3">
    <source>
        <dbReference type="SMART" id="SM00198"/>
    </source>
</evidence>
<keyword evidence="2" id="KW-0732">Signal</keyword>
<dbReference type="InterPro" id="IPR018244">
    <property type="entry name" value="Allrgn_V5/Tpx1_CS"/>
</dbReference>
<feature type="region of interest" description="Disordered" evidence="1">
    <location>
        <begin position="132"/>
        <end position="156"/>
    </location>
</feature>
<proteinExistence type="predicted"/>
<organism evidence="4 5">
    <name type="scientific">Aspergillus ruber (strain CBS 135680)</name>
    <dbReference type="NCBI Taxonomy" id="1388766"/>
    <lineage>
        <taxon>Eukaryota</taxon>
        <taxon>Fungi</taxon>
        <taxon>Dikarya</taxon>
        <taxon>Ascomycota</taxon>
        <taxon>Pezizomycotina</taxon>
        <taxon>Eurotiomycetes</taxon>
        <taxon>Eurotiomycetidae</taxon>
        <taxon>Eurotiales</taxon>
        <taxon>Aspergillaceae</taxon>
        <taxon>Aspergillus</taxon>
        <taxon>Aspergillus subgen. Aspergillus</taxon>
    </lineage>
</organism>
<protein>
    <submittedName>
        <fullName evidence="4">PR-1-like protein</fullName>
    </submittedName>
</protein>
<dbReference type="InterPro" id="IPR001283">
    <property type="entry name" value="CRISP-related"/>
</dbReference>
<feature type="region of interest" description="Disordered" evidence="1">
    <location>
        <begin position="72"/>
        <end position="114"/>
    </location>
</feature>
<accession>A0A017S5Z2</accession>
<reference evidence="5" key="1">
    <citation type="journal article" date="2014" name="Nat. Commun.">
        <title>Genomic adaptations of the halophilic Dead Sea filamentous fungus Eurotium rubrum.</title>
        <authorList>
            <person name="Kis-Papo T."/>
            <person name="Weig A.R."/>
            <person name="Riley R."/>
            <person name="Persoh D."/>
            <person name="Salamov A."/>
            <person name="Sun H."/>
            <person name="Lipzen A."/>
            <person name="Wasser S.P."/>
            <person name="Rambold G."/>
            <person name="Grigoriev I.V."/>
            <person name="Nevo E."/>
        </authorList>
    </citation>
    <scope>NUCLEOTIDE SEQUENCE [LARGE SCALE GENOMIC DNA]</scope>
    <source>
        <strain evidence="5">CBS 135680</strain>
    </source>
</reference>
<evidence type="ECO:0000256" key="1">
    <source>
        <dbReference type="SAM" id="MobiDB-lite"/>
    </source>
</evidence>
<dbReference type="CDD" id="cd05380">
    <property type="entry name" value="CAP_euk"/>
    <property type="match status" value="1"/>
</dbReference>
<feature type="signal peptide" evidence="2">
    <location>
        <begin position="1"/>
        <end position="17"/>
    </location>
</feature>
<dbReference type="InterPro" id="IPR035940">
    <property type="entry name" value="CAP_sf"/>
</dbReference>